<dbReference type="AlphaFoldDB" id="A0A9J6GYX3"/>
<gene>
    <name evidence="1" type="ORF">HPB48_022871</name>
</gene>
<dbReference type="EMBL" id="JABSTR010000010">
    <property type="protein sequence ID" value="KAH9379856.1"/>
    <property type="molecule type" value="Genomic_DNA"/>
</dbReference>
<dbReference type="Proteomes" id="UP000821853">
    <property type="component" value="Chromosome 8"/>
</dbReference>
<proteinExistence type="predicted"/>
<evidence type="ECO:0000313" key="1">
    <source>
        <dbReference type="EMBL" id="KAH9379856.1"/>
    </source>
</evidence>
<name>A0A9J6GYX3_HAELO</name>
<sequence length="156" mass="17720">MSFGRDPPRRNGNSTGTLKRLTTEARLPKLPAGHFRVMIRPRGGIDVKKIDKMTFMKATSMATGVSYEQGKLDMLCPNYGQNIYTISTPRLENPKGARTVCPREKNKDKREGKPIAVLKKNSCTTKFVHCVMSSNGRCSDNHEIYFLQHRWAKMFP</sequence>
<reference evidence="1 2" key="1">
    <citation type="journal article" date="2020" name="Cell">
        <title>Large-Scale Comparative Analyses of Tick Genomes Elucidate Their Genetic Diversity and Vector Capacities.</title>
        <authorList>
            <consortium name="Tick Genome and Microbiome Consortium (TIGMIC)"/>
            <person name="Jia N."/>
            <person name="Wang J."/>
            <person name="Shi W."/>
            <person name="Du L."/>
            <person name="Sun Y."/>
            <person name="Zhan W."/>
            <person name="Jiang J.F."/>
            <person name="Wang Q."/>
            <person name="Zhang B."/>
            <person name="Ji P."/>
            <person name="Bell-Sakyi L."/>
            <person name="Cui X.M."/>
            <person name="Yuan T.T."/>
            <person name="Jiang B.G."/>
            <person name="Yang W.F."/>
            <person name="Lam T.T."/>
            <person name="Chang Q.C."/>
            <person name="Ding S.J."/>
            <person name="Wang X.J."/>
            <person name="Zhu J.G."/>
            <person name="Ruan X.D."/>
            <person name="Zhao L."/>
            <person name="Wei J.T."/>
            <person name="Ye R.Z."/>
            <person name="Que T.C."/>
            <person name="Du C.H."/>
            <person name="Zhou Y.H."/>
            <person name="Cheng J.X."/>
            <person name="Dai P.F."/>
            <person name="Guo W.B."/>
            <person name="Han X.H."/>
            <person name="Huang E.J."/>
            <person name="Li L.F."/>
            <person name="Wei W."/>
            <person name="Gao Y.C."/>
            <person name="Liu J.Z."/>
            <person name="Shao H.Z."/>
            <person name="Wang X."/>
            <person name="Wang C.C."/>
            <person name="Yang T.C."/>
            <person name="Huo Q.B."/>
            <person name="Li W."/>
            <person name="Chen H.Y."/>
            <person name="Chen S.E."/>
            <person name="Zhou L.G."/>
            <person name="Ni X.B."/>
            <person name="Tian J.H."/>
            <person name="Sheng Y."/>
            <person name="Liu T."/>
            <person name="Pan Y.S."/>
            <person name="Xia L.Y."/>
            <person name="Li J."/>
            <person name="Zhao F."/>
            <person name="Cao W.C."/>
        </authorList>
    </citation>
    <scope>NUCLEOTIDE SEQUENCE [LARGE SCALE GENOMIC DNA]</scope>
    <source>
        <strain evidence="1">HaeL-2018</strain>
    </source>
</reference>
<comment type="caution">
    <text evidence="1">The sequence shown here is derived from an EMBL/GenBank/DDBJ whole genome shotgun (WGS) entry which is preliminary data.</text>
</comment>
<organism evidence="1 2">
    <name type="scientific">Haemaphysalis longicornis</name>
    <name type="common">Bush tick</name>
    <dbReference type="NCBI Taxonomy" id="44386"/>
    <lineage>
        <taxon>Eukaryota</taxon>
        <taxon>Metazoa</taxon>
        <taxon>Ecdysozoa</taxon>
        <taxon>Arthropoda</taxon>
        <taxon>Chelicerata</taxon>
        <taxon>Arachnida</taxon>
        <taxon>Acari</taxon>
        <taxon>Parasitiformes</taxon>
        <taxon>Ixodida</taxon>
        <taxon>Ixodoidea</taxon>
        <taxon>Ixodidae</taxon>
        <taxon>Haemaphysalinae</taxon>
        <taxon>Haemaphysalis</taxon>
    </lineage>
</organism>
<accession>A0A9J6GYX3</accession>
<dbReference type="VEuPathDB" id="VectorBase:HLOH_053490"/>
<evidence type="ECO:0000313" key="2">
    <source>
        <dbReference type="Proteomes" id="UP000821853"/>
    </source>
</evidence>
<keyword evidence="2" id="KW-1185">Reference proteome</keyword>
<protein>
    <submittedName>
        <fullName evidence="1">Uncharacterized protein</fullName>
    </submittedName>
</protein>